<sequence length="160" mass="18576">MNISIEPTSRWRLRKDPYWTWGSNEPIFNLLLVFENVDDNFVQNQLNQPPLPEISRDFHASYHHSVSMKGNQGAWFFMRDYDAAITIGQALAHNFEIAEPIEMNNELDWMGRRLLEEFGDAWAGPPDQSPYGRGFTNLTKKEVFDKAMALAKLGWRVRVS</sequence>
<organism evidence="1 2">
    <name type="scientific">Xylaria curta</name>
    <dbReference type="NCBI Taxonomy" id="42375"/>
    <lineage>
        <taxon>Eukaryota</taxon>
        <taxon>Fungi</taxon>
        <taxon>Dikarya</taxon>
        <taxon>Ascomycota</taxon>
        <taxon>Pezizomycotina</taxon>
        <taxon>Sordariomycetes</taxon>
        <taxon>Xylariomycetidae</taxon>
        <taxon>Xylariales</taxon>
        <taxon>Xylariaceae</taxon>
        <taxon>Xylaria</taxon>
    </lineage>
</organism>
<protein>
    <submittedName>
        <fullName evidence="1">Uncharacterized protein</fullName>
    </submittedName>
</protein>
<dbReference type="Proteomes" id="UP001143856">
    <property type="component" value="Unassembled WGS sequence"/>
</dbReference>
<evidence type="ECO:0000313" key="1">
    <source>
        <dbReference type="EMBL" id="KAJ2977152.1"/>
    </source>
</evidence>
<keyword evidence="2" id="KW-1185">Reference proteome</keyword>
<evidence type="ECO:0000313" key="2">
    <source>
        <dbReference type="Proteomes" id="UP001143856"/>
    </source>
</evidence>
<name>A0ACC1NCW2_9PEZI</name>
<proteinExistence type="predicted"/>
<accession>A0ACC1NCW2</accession>
<comment type="caution">
    <text evidence="1">The sequence shown here is derived from an EMBL/GenBank/DDBJ whole genome shotgun (WGS) entry which is preliminary data.</text>
</comment>
<gene>
    <name evidence="1" type="ORF">NUW58_g7897</name>
</gene>
<reference evidence="1" key="1">
    <citation type="submission" date="2022-10" db="EMBL/GenBank/DDBJ databases">
        <title>Genome Sequence of Xylaria curta.</title>
        <authorList>
            <person name="Buettner E."/>
        </authorList>
    </citation>
    <scope>NUCLEOTIDE SEQUENCE</scope>
    <source>
        <strain evidence="1">Babe10</strain>
    </source>
</reference>
<dbReference type="EMBL" id="JAPDGR010002194">
    <property type="protein sequence ID" value="KAJ2977152.1"/>
    <property type="molecule type" value="Genomic_DNA"/>
</dbReference>